<keyword evidence="8" id="KW-0805">Transcription regulation</keyword>
<dbReference type="SUPFAM" id="SSF57850">
    <property type="entry name" value="RING/U-box"/>
    <property type="match status" value="1"/>
</dbReference>
<evidence type="ECO:0000256" key="17">
    <source>
        <dbReference type="SAM" id="MobiDB-lite"/>
    </source>
</evidence>
<dbReference type="eggNOG" id="KOG4430">
    <property type="taxonomic scope" value="Eukaryota"/>
</dbReference>
<feature type="region of interest" description="Disordered" evidence="17">
    <location>
        <begin position="775"/>
        <end position="865"/>
    </location>
</feature>
<dbReference type="InterPro" id="IPR058745">
    <property type="entry name" value="PWI_Topors"/>
</dbReference>
<dbReference type="FunCoup" id="H3A335">
    <property type="interactions" value="1676"/>
</dbReference>
<evidence type="ECO:0000259" key="18">
    <source>
        <dbReference type="PROSITE" id="PS50089"/>
    </source>
</evidence>
<dbReference type="OMA" id="DCVIVGF"/>
<dbReference type="GO" id="GO:0008630">
    <property type="term" value="P:intrinsic apoptotic signaling pathway in response to DNA damage"/>
    <property type="evidence" value="ECO:0007669"/>
    <property type="project" value="UniProtKB-ARBA"/>
</dbReference>
<dbReference type="InterPro" id="IPR001841">
    <property type="entry name" value="Znf_RING"/>
</dbReference>
<dbReference type="InterPro" id="IPR013083">
    <property type="entry name" value="Znf_RING/FYVE/PHD"/>
</dbReference>
<keyword evidence="5 16" id="KW-0863">Zinc-finger</keyword>
<dbReference type="Gene3D" id="3.30.40.10">
    <property type="entry name" value="Zinc/RING finger domain, C3HC4 (zinc finger)"/>
    <property type="match status" value="1"/>
</dbReference>
<dbReference type="EMBL" id="AFYH01208323">
    <property type="status" value="NOT_ANNOTATED_CDS"/>
    <property type="molecule type" value="Genomic_DNA"/>
</dbReference>
<dbReference type="PROSITE" id="PS50089">
    <property type="entry name" value="ZF_RING_2"/>
    <property type="match status" value="1"/>
</dbReference>
<feature type="region of interest" description="Disordered" evidence="17">
    <location>
        <begin position="435"/>
        <end position="624"/>
    </location>
</feature>
<reference evidence="19" key="3">
    <citation type="submission" date="2025-09" db="UniProtKB">
        <authorList>
            <consortium name="Ensembl"/>
        </authorList>
    </citation>
    <scope>IDENTIFICATION</scope>
</reference>
<keyword evidence="20" id="KW-1185">Reference proteome</keyword>
<feature type="compositionally biased region" description="Polar residues" evidence="17">
    <location>
        <begin position="391"/>
        <end position="400"/>
    </location>
</feature>
<feature type="compositionally biased region" description="Basic residues" evidence="17">
    <location>
        <begin position="817"/>
        <end position="836"/>
    </location>
</feature>
<evidence type="ECO:0000256" key="3">
    <source>
        <dbReference type="ARBA" id="ARBA00022679"/>
    </source>
</evidence>
<evidence type="ECO:0000256" key="2">
    <source>
        <dbReference type="ARBA" id="ARBA00012483"/>
    </source>
</evidence>
<dbReference type="KEGG" id="lcm:102361384"/>
<dbReference type="PROSITE" id="PS00518">
    <property type="entry name" value="ZF_RING_1"/>
    <property type="match status" value="1"/>
</dbReference>
<dbReference type="AlphaFoldDB" id="H3A335"/>
<evidence type="ECO:0000313" key="20">
    <source>
        <dbReference type="Proteomes" id="UP000008672"/>
    </source>
</evidence>
<dbReference type="Pfam" id="PF00097">
    <property type="entry name" value="zf-C3HC4"/>
    <property type="match status" value="1"/>
</dbReference>
<dbReference type="FunFam" id="3.30.40.10:FF:000136">
    <property type="entry name" value="E3 ubiquitin-protein ligase Topors"/>
    <property type="match status" value="1"/>
</dbReference>
<name>H3A335_LATCH</name>
<dbReference type="InterPro" id="IPR058746">
    <property type="entry name" value="Znf_RING-type_Topors"/>
</dbReference>
<feature type="compositionally biased region" description="Basic residues" evidence="17">
    <location>
        <begin position="517"/>
        <end position="533"/>
    </location>
</feature>
<accession>H3A335</accession>
<feature type="region of interest" description="Disordered" evidence="17">
    <location>
        <begin position="315"/>
        <end position="420"/>
    </location>
</feature>
<feature type="compositionally biased region" description="Polar residues" evidence="17">
    <location>
        <begin position="365"/>
        <end position="376"/>
    </location>
</feature>
<dbReference type="InParanoid" id="H3A335"/>
<dbReference type="PANTHER" id="PTHR46077:SF1">
    <property type="entry name" value="TOP1 BINDING ARGININE_SERINE RICH PROTEIN, E3 UBIQUITIN LIGASE"/>
    <property type="match status" value="1"/>
</dbReference>
<dbReference type="GeneID" id="102361384"/>
<feature type="compositionally biased region" description="Low complexity" evidence="17">
    <location>
        <begin position="467"/>
        <end position="481"/>
    </location>
</feature>
<evidence type="ECO:0000256" key="8">
    <source>
        <dbReference type="ARBA" id="ARBA00023015"/>
    </source>
</evidence>
<dbReference type="Pfam" id="PF26084">
    <property type="entry name" value="PWI_Topors"/>
    <property type="match status" value="1"/>
</dbReference>
<feature type="compositionally biased region" description="Basic and acidic residues" evidence="17">
    <location>
        <begin position="563"/>
        <end position="589"/>
    </location>
</feature>
<evidence type="ECO:0000256" key="4">
    <source>
        <dbReference type="ARBA" id="ARBA00022723"/>
    </source>
</evidence>
<feature type="compositionally biased region" description="Basic and acidic residues" evidence="17">
    <location>
        <begin position="957"/>
        <end position="967"/>
    </location>
</feature>
<protein>
    <recommendedName>
        <fullName evidence="10">E3 ubiquitin-protein ligase Topors</fullName>
        <ecNumber evidence="2">2.3.2.27</ecNumber>
    </recommendedName>
    <alternativeName>
        <fullName evidence="11">RING-type E3 ubiquitin transferase Topors</fullName>
    </alternativeName>
    <alternativeName>
        <fullName evidence="13">SUMO1-protein E3 ligase Topors</fullName>
    </alternativeName>
    <alternativeName>
        <fullName evidence="12">Topoisomerase I-binding RING finger protein</fullName>
    </alternativeName>
    <alternativeName>
        <fullName evidence="14">Topoisomerase I-binding arginine/serine-rich protein</fullName>
    </alternativeName>
    <alternativeName>
        <fullName evidence="15">Tumor suppressor p53-binding protein 3</fullName>
    </alternativeName>
</protein>
<keyword evidence="6" id="KW-0833">Ubl conjugation pathway</keyword>
<evidence type="ECO:0000256" key="15">
    <source>
        <dbReference type="ARBA" id="ARBA00082108"/>
    </source>
</evidence>
<dbReference type="GO" id="GO:0006513">
    <property type="term" value="P:protein monoubiquitination"/>
    <property type="evidence" value="ECO:0007669"/>
    <property type="project" value="TreeGrafter"/>
</dbReference>
<dbReference type="STRING" id="7897.ENSLACP00000004056"/>
<dbReference type="Ensembl" id="ENSLACT00000004092.1">
    <property type="protein sequence ID" value="ENSLACP00000004056.1"/>
    <property type="gene ID" value="ENSLACG00000003611.1"/>
</dbReference>
<dbReference type="Bgee" id="ENSLACG00000003611">
    <property type="expression patterns" value="Expressed in chordate pharynx and 6 other cell types or tissues"/>
</dbReference>
<dbReference type="EC" id="2.3.2.27" evidence="2"/>
<dbReference type="GO" id="GO:0032391">
    <property type="term" value="C:photoreceptor connecting cilium"/>
    <property type="evidence" value="ECO:0007669"/>
    <property type="project" value="UniProtKB-ARBA"/>
</dbReference>
<feature type="compositionally biased region" description="Basic residues" evidence="17">
    <location>
        <begin position="549"/>
        <end position="562"/>
    </location>
</feature>
<evidence type="ECO:0000256" key="7">
    <source>
        <dbReference type="ARBA" id="ARBA00022833"/>
    </source>
</evidence>
<evidence type="ECO:0000256" key="10">
    <source>
        <dbReference type="ARBA" id="ARBA00071236"/>
    </source>
</evidence>
<dbReference type="Proteomes" id="UP000008672">
    <property type="component" value="Unassembled WGS sequence"/>
</dbReference>
<evidence type="ECO:0000256" key="9">
    <source>
        <dbReference type="ARBA" id="ARBA00023163"/>
    </source>
</evidence>
<keyword evidence="3" id="KW-0808">Transferase</keyword>
<reference evidence="20" key="1">
    <citation type="submission" date="2011-08" db="EMBL/GenBank/DDBJ databases">
        <title>The draft genome of Latimeria chalumnae.</title>
        <authorList>
            <person name="Di Palma F."/>
            <person name="Alfoldi J."/>
            <person name="Johnson J."/>
            <person name="Berlin A."/>
            <person name="Gnerre S."/>
            <person name="Jaffe D."/>
            <person name="MacCallum I."/>
            <person name="Young S."/>
            <person name="Walker B.J."/>
            <person name="Lander E."/>
            <person name="Lindblad-Toh K."/>
        </authorList>
    </citation>
    <scope>NUCLEOTIDE SEQUENCE [LARGE SCALE GENOMIC DNA]</scope>
    <source>
        <strain evidence="20">Wild caught</strain>
    </source>
</reference>
<dbReference type="SMART" id="SM00184">
    <property type="entry name" value="RING"/>
    <property type="match status" value="1"/>
</dbReference>
<gene>
    <name evidence="19" type="primary">TOPORS</name>
</gene>
<dbReference type="InterPro" id="IPR018957">
    <property type="entry name" value="Znf_C3HC4_RING-type"/>
</dbReference>
<evidence type="ECO:0000256" key="14">
    <source>
        <dbReference type="ARBA" id="ARBA00079184"/>
    </source>
</evidence>
<evidence type="ECO:0000256" key="16">
    <source>
        <dbReference type="PROSITE-ProRule" id="PRU00175"/>
    </source>
</evidence>
<evidence type="ECO:0000256" key="11">
    <source>
        <dbReference type="ARBA" id="ARBA00076856"/>
    </source>
</evidence>
<evidence type="ECO:0000256" key="6">
    <source>
        <dbReference type="ARBA" id="ARBA00022786"/>
    </source>
</evidence>
<dbReference type="HOGENOM" id="CLU_012046_0_0_1"/>
<organism evidence="19 20">
    <name type="scientific">Latimeria chalumnae</name>
    <name type="common">Coelacanth</name>
    <dbReference type="NCBI Taxonomy" id="7897"/>
    <lineage>
        <taxon>Eukaryota</taxon>
        <taxon>Metazoa</taxon>
        <taxon>Chordata</taxon>
        <taxon>Craniata</taxon>
        <taxon>Vertebrata</taxon>
        <taxon>Euteleostomi</taxon>
        <taxon>Coelacanthiformes</taxon>
        <taxon>Coelacanthidae</taxon>
        <taxon>Latimeria</taxon>
    </lineage>
</organism>
<keyword evidence="9" id="KW-0804">Transcription</keyword>
<sequence>MDLAIIRVIMASATKEIKMDSKFSPTTGTSKRRQGMSADASPDSKCPICLDRYDNLSFLDRCLHRFCFRCIQEWSKNKAECPLCKQPFHSIFHSVRAEDDFKEYVLRSRENGSFASPDGQRFRYRTTLTRERRSLLQPRRTVSPPDNGVIFEGMSGHHRVPQPDGGIHRMILRLASRRRAQAEGRSMHQIQEQEMINFRRALYRSGVRVRNVQDGGRYRDVSAEFFRRNSACLHRLVPWLKRELTVLFGVHGSLVNIVQHIIMSNVTRYNMESQAFADDLKPFLLHRTDHFLHEFISFARSPFNMEAYDQHASYDCPAPSYEEESHSDSSVITISPDEGDTQEQELQTSVAGTDQAPWDDETPGPSYSSTDQVQPLSSSSDTSDNSDEEPTQPTSSSNPVVSVKTDPGTNEDINASEEDDCIIVGYVKPLAERTPELVQLSSDSEESTTQDADTEKLVHSECAQLNSSSSSTSSVPSSPASQDRHKCSIAYSHKDKGSRHKEDRHKGASDSSERARTRCASRSRDKSRRKARSRSTDSISVSSRCRERYGHKRRYHSKRHSKDRSVSKDSSRRGDNRSKWRSRSRDRSSCRRSRTVSINSSSTVSRDRGRSRSLSRDYDRVRSRSRDMVYSYSRECARNTGYSYQWDHYSYHTRNKDRDSVDSLYRDKTYSRSYLRRHSPSPDYRIHTRSQNRHEEDGYYHHRRHRSRSLSSSRSRISFMEADRARCEKPSGKRKYKTRHIEHLHKDGIVNSHTCSLSRGEENAIHRSPLRYSSFYKNSDDFSENRASSEKKRKKRRNKSRSPSVEIVYEGKTTDKARRHKKKKKKHKKKHRKHRVREQTEPASPPVITIDSDSDNPSEGKFECDSSSIKDIMTAPEILNERATPESLSLEITNQNVHIGLANLPSNSGQYCGNSSTEYLNAASMRMDSGVQHISKEEEDLASLGLGDAPDSSSTHDNVENESEHQDLASLAVSRTPDSSNRDENTENELGDRGNIPPVSPRTTCSERFAGRPRLIIKVPKRLLDSTHLFRNSDKST</sequence>
<dbReference type="EMBL" id="AFYH01208324">
    <property type="status" value="NOT_ANNOTATED_CDS"/>
    <property type="molecule type" value="Genomic_DNA"/>
</dbReference>
<dbReference type="CDD" id="cd16574">
    <property type="entry name" value="RING-HC_Topors"/>
    <property type="match status" value="1"/>
</dbReference>
<evidence type="ECO:0000313" key="19">
    <source>
        <dbReference type="Ensembl" id="ENSLACP00000004056.1"/>
    </source>
</evidence>
<evidence type="ECO:0000256" key="13">
    <source>
        <dbReference type="ARBA" id="ARBA00079040"/>
    </source>
</evidence>
<dbReference type="GO" id="GO:0000209">
    <property type="term" value="P:protein polyubiquitination"/>
    <property type="evidence" value="ECO:0007669"/>
    <property type="project" value="TreeGrafter"/>
</dbReference>
<keyword evidence="7" id="KW-0862">Zinc</keyword>
<evidence type="ECO:0000256" key="5">
    <source>
        <dbReference type="ARBA" id="ARBA00022771"/>
    </source>
</evidence>
<dbReference type="GO" id="GO:0061630">
    <property type="term" value="F:ubiquitin protein ligase activity"/>
    <property type="evidence" value="ECO:0007669"/>
    <property type="project" value="UniProtKB-EC"/>
</dbReference>
<dbReference type="GO" id="GO:0008270">
    <property type="term" value="F:zinc ion binding"/>
    <property type="evidence" value="ECO:0007669"/>
    <property type="project" value="UniProtKB-KW"/>
</dbReference>
<dbReference type="InterPro" id="IPR017907">
    <property type="entry name" value="Znf_RING_CS"/>
</dbReference>
<dbReference type="OrthoDB" id="21204at2759"/>
<evidence type="ECO:0000256" key="12">
    <source>
        <dbReference type="ARBA" id="ARBA00076940"/>
    </source>
</evidence>
<feature type="region of interest" description="Disordered" evidence="17">
    <location>
        <begin position="944"/>
        <end position="1011"/>
    </location>
</feature>
<feature type="region of interest" description="Disordered" evidence="17">
    <location>
        <begin position="675"/>
        <end position="715"/>
    </location>
</feature>
<reference evidence="19" key="2">
    <citation type="submission" date="2025-08" db="UniProtKB">
        <authorList>
            <consortium name="Ensembl"/>
        </authorList>
    </citation>
    <scope>IDENTIFICATION</scope>
</reference>
<evidence type="ECO:0000256" key="1">
    <source>
        <dbReference type="ARBA" id="ARBA00000900"/>
    </source>
</evidence>
<feature type="compositionally biased region" description="Basic and acidic residues" evidence="17">
    <location>
        <begin position="605"/>
        <end position="624"/>
    </location>
</feature>
<dbReference type="GeneTree" id="ENSGT00530000064170"/>
<comment type="catalytic activity">
    <reaction evidence="1">
        <text>S-ubiquitinyl-[E2 ubiquitin-conjugating enzyme]-L-cysteine + [acceptor protein]-L-lysine = [E2 ubiquitin-conjugating enzyme]-L-cysteine + N(6)-ubiquitinyl-[acceptor protein]-L-lysine.</text>
        <dbReference type="EC" id="2.3.2.27"/>
    </reaction>
</comment>
<feature type="compositionally biased region" description="Basic and acidic residues" evidence="17">
    <location>
        <begin position="778"/>
        <end position="790"/>
    </location>
</feature>
<feature type="region of interest" description="Disordered" evidence="17">
    <location>
        <begin position="21"/>
        <end position="43"/>
    </location>
</feature>
<dbReference type="PANTHER" id="PTHR46077">
    <property type="entry name" value="E3 UBIQUITIN-PROTEIN LIGASE TOPORS"/>
    <property type="match status" value="1"/>
</dbReference>
<keyword evidence="4" id="KW-0479">Metal-binding</keyword>
<feature type="compositionally biased region" description="Basic residues" evidence="17">
    <location>
        <begin position="791"/>
        <end position="800"/>
    </location>
</feature>
<feature type="compositionally biased region" description="Basic and acidic residues" evidence="17">
    <location>
        <begin position="482"/>
        <end position="516"/>
    </location>
</feature>
<feature type="domain" description="RING-type" evidence="18">
    <location>
        <begin position="46"/>
        <end position="85"/>
    </location>
</feature>
<proteinExistence type="predicted"/>